<dbReference type="AlphaFoldDB" id="A0A2S0KB40"/>
<dbReference type="RefSeq" id="WP_105940663.1">
    <property type="nucleotide sequence ID" value="NZ_CP027433.1"/>
</dbReference>
<gene>
    <name evidence="1" type="ORF">C6V83_00080</name>
</gene>
<reference evidence="1 2" key="1">
    <citation type="submission" date="2018-03" db="EMBL/GenBank/DDBJ databases">
        <title>Characteristics and genome of n-alkane degrading marine bacteria Gordonia iterans isolated from crude oil contaminated in Tae-an, South Korea.</title>
        <authorList>
            <person name="Lee S.-S."/>
            <person name="Kim H."/>
        </authorList>
    </citation>
    <scope>NUCLEOTIDE SEQUENCE [LARGE SCALE GENOMIC DNA]</scope>
    <source>
        <strain evidence="1 2">Co17</strain>
    </source>
</reference>
<dbReference type="KEGG" id="git:C6V83_00080"/>
<evidence type="ECO:0000313" key="2">
    <source>
        <dbReference type="Proteomes" id="UP000239814"/>
    </source>
</evidence>
<evidence type="ECO:0000313" key="1">
    <source>
        <dbReference type="EMBL" id="AVL98914.1"/>
    </source>
</evidence>
<dbReference type="Proteomes" id="UP000239814">
    <property type="component" value="Chromosome"/>
</dbReference>
<proteinExistence type="predicted"/>
<dbReference type="EMBL" id="CP027433">
    <property type="protein sequence ID" value="AVL98914.1"/>
    <property type="molecule type" value="Genomic_DNA"/>
</dbReference>
<name>A0A2S0KB40_9ACTN</name>
<keyword evidence="2" id="KW-1185">Reference proteome</keyword>
<protein>
    <submittedName>
        <fullName evidence="1">Uncharacterized protein</fullName>
    </submittedName>
</protein>
<organism evidence="1 2">
    <name type="scientific">Gordonia iterans</name>
    <dbReference type="NCBI Taxonomy" id="1004901"/>
    <lineage>
        <taxon>Bacteria</taxon>
        <taxon>Bacillati</taxon>
        <taxon>Actinomycetota</taxon>
        <taxon>Actinomycetes</taxon>
        <taxon>Mycobacteriales</taxon>
        <taxon>Gordoniaceae</taxon>
        <taxon>Gordonia</taxon>
    </lineage>
</organism>
<accession>A0A2S0KB40</accession>
<sequence>MRHALTRTLTLPHGVYPPGLRVRVVRVNRRRHLTTIDLSPAGTPARYHVVPDHYVRTIARRRAGNPHEHGTLAAANRHNARKEPLCEQCAPVWADAARARRLREGTQQIRVDRQALAALLVDRDDDQLARIADTLGPRTLDTLIDLHHADQQNAG</sequence>